<feature type="repeat" description="WD" evidence="3">
    <location>
        <begin position="128"/>
        <end position="162"/>
    </location>
</feature>
<feature type="repeat" description="WD" evidence="3">
    <location>
        <begin position="181"/>
        <end position="221"/>
    </location>
</feature>
<evidence type="ECO:0000256" key="2">
    <source>
        <dbReference type="ARBA" id="ARBA00022737"/>
    </source>
</evidence>
<dbReference type="SMART" id="SM00320">
    <property type="entry name" value="WD40"/>
    <property type="match status" value="6"/>
</dbReference>
<dbReference type="AlphaFoldDB" id="A0A8S3ZY62"/>
<protein>
    <recommendedName>
        <fullName evidence="4">TEP-1 C-terminal beta-propeller domain-containing protein</fullName>
    </recommendedName>
</protein>
<proteinExistence type="predicted"/>
<comment type="caution">
    <text evidence="5">The sequence shown here is derived from an EMBL/GenBank/DDBJ whole genome shotgun (WGS) entry which is preliminary data.</text>
</comment>
<accession>A0A8S3ZY62</accession>
<dbReference type="InterPro" id="IPR001680">
    <property type="entry name" value="WD40_rpt"/>
</dbReference>
<dbReference type="Pfam" id="PF25048">
    <property type="entry name" value="Beta-prop_TEP1_C"/>
    <property type="match status" value="1"/>
</dbReference>
<dbReference type="PROSITE" id="PS00678">
    <property type="entry name" value="WD_REPEATS_1"/>
    <property type="match status" value="2"/>
</dbReference>
<dbReference type="SUPFAM" id="SSF50978">
    <property type="entry name" value="WD40 repeat-like"/>
    <property type="match status" value="1"/>
</dbReference>
<evidence type="ECO:0000259" key="4">
    <source>
        <dbReference type="Pfam" id="PF25048"/>
    </source>
</evidence>
<dbReference type="PANTHER" id="PTHR18763:SF0">
    <property type="entry name" value="WD REPEAT-CONTAINING PROTEIN 18"/>
    <property type="match status" value="1"/>
</dbReference>
<name>A0A8S3ZY62_9EUPU</name>
<dbReference type="PROSITE" id="PS50082">
    <property type="entry name" value="WD_REPEATS_2"/>
    <property type="match status" value="3"/>
</dbReference>
<dbReference type="OrthoDB" id="756370at2759"/>
<dbReference type="InterPro" id="IPR020472">
    <property type="entry name" value="WD40_PAC1"/>
</dbReference>
<keyword evidence="1 3" id="KW-0853">WD repeat</keyword>
<evidence type="ECO:0000256" key="1">
    <source>
        <dbReference type="ARBA" id="ARBA00022574"/>
    </source>
</evidence>
<reference evidence="5" key="1">
    <citation type="submission" date="2021-04" db="EMBL/GenBank/DDBJ databases">
        <authorList>
            <consortium name="Molecular Ecology Group"/>
        </authorList>
    </citation>
    <scope>NUCLEOTIDE SEQUENCE</scope>
</reference>
<dbReference type="InterPro" id="IPR015943">
    <property type="entry name" value="WD40/YVTN_repeat-like_dom_sf"/>
</dbReference>
<dbReference type="InterPro" id="IPR056828">
    <property type="entry name" value="Beta-prop_TEP1_C"/>
</dbReference>
<dbReference type="PANTHER" id="PTHR18763">
    <property type="entry name" value="WD-REPEAT PROTEIN 18"/>
    <property type="match status" value="1"/>
</dbReference>
<keyword evidence="6" id="KW-1185">Reference proteome</keyword>
<dbReference type="GO" id="GO:0006261">
    <property type="term" value="P:DNA-templated DNA replication"/>
    <property type="evidence" value="ECO:0007669"/>
    <property type="project" value="TreeGrafter"/>
</dbReference>
<dbReference type="Proteomes" id="UP000678393">
    <property type="component" value="Unassembled WGS sequence"/>
</dbReference>
<dbReference type="EMBL" id="CAJHNH020005890">
    <property type="protein sequence ID" value="CAG5133078.1"/>
    <property type="molecule type" value="Genomic_DNA"/>
</dbReference>
<dbReference type="InterPro" id="IPR019775">
    <property type="entry name" value="WD40_repeat_CS"/>
</dbReference>
<dbReference type="Gene3D" id="2.130.10.10">
    <property type="entry name" value="YVTN repeat-like/Quinoprotein amine dehydrogenase"/>
    <property type="match status" value="2"/>
</dbReference>
<feature type="domain" description="TEP-1 C-terminal beta-propeller" evidence="4">
    <location>
        <begin position="184"/>
        <end position="252"/>
    </location>
</feature>
<evidence type="ECO:0000313" key="6">
    <source>
        <dbReference type="Proteomes" id="UP000678393"/>
    </source>
</evidence>
<dbReference type="InterPro" id="IPR045227">
    <property type="entry name" value="WDR18/Ipi3/RID3"/>
</dbReference>
<dbReference type="GO" id="GO:0120330">
    <property type="term" value="C:rixosome complex"/>
    <property type="evidence" value="ECO:0007669"/>
    <property type="project" value="TreeGrafter"/>
</dbReference>
<feature type="repeat" description="WD" evidence="3">
    <location>
        <begin position="277"/>
        <end position="318"/>
    </location>
</feature>
<sequence length="436" mass="47993">MATSSMMNSLKRTEEVLLISTCGAEDQNWNVGVWDAKTGSLLHSYRNGSAAPKSLCVLNGECLVASSHSKPIIHAWSMLRQGQKHRKLICSGKVSCLTATPDSKYIAAGIEDKIHIWQVSTGELFSVLSYSSVELTCLKFSASGQHLVSGYRDGAVAVWELQDVLYLDPTQLEGHSPVNTFLGHGGEITDVHITLSGQVASSSLDFTVRLWNLLSKEELKMFELGAPITSVVVDHPSLTLYAGDINGNVYCIDLHYQAAERLLHVDTSENTSGFTCLKAHLSRVTHMALMRDQSKLVTASDDKTVKIWSMMSSVAPLTITLNEKVSNLAVLATPQALINPEEKPRVLIGNLKRELHNTEENKCDDIFLDNRICYKLPKLCGMSSITSDEPSVTEKPEALNESLVSSEEVESLKQKANKLKKANEEIYNFALKEIVK</sequence>
<keyword evidence="2" id="KW-0677">Repeat</keyword>
<dbReference type="Pfam" id="PF00400">
    <property type="entry name" value="WD40"/>
    <property type="match status" value="2"/>
</dbReference>
<evidence type="ECO:0000313" key="5">
    <source>
        <dbReference type="EMBL" id="CAG5133078.1"/>
    </source>
</evidence>
<dbReference type="PRINTS" id="PR00320">
    <property type="entry name" value="GPROTEINBRPT"/>
</dbReference>
<dbReference type="GO" id="GO:0005656">
    <property type="term" value="C:nuclear pre-replicative complex"/>
    <property type="evidence" value="ECO:0007669"/>
    <property type="project" value="TreeGrafter"/>
</dbReference>
<dbReference type="PROSITE" id="PS50294">
    <property type="entry name" value="WD_REPEATS_REGION"/>
    <property type="match status" value="2"/>
</dbReference>
<gene>
    <name evidence="5" type="ORF">CUNI_LOCUS18636</name>
</gene>
<evidence type="ECO:0000256" key="3">
    <source>
        <dbReference type="PROSITE-ProRule" id="PRU00221"/>
    </source>
</evidence>
<dbReference type="InterPro" id="IPR036322">
    <property type="entry name" value="WD40_repeat_dom_sf"/>
</dbReference>
<organism evidence="5 6">
    <name type="scientific">Candidula unifasciata</name>
    <dbReference type="NCBI Taxonomy" id="100452"/>
    <lineage>
        <taxon>Eukaryota</taxon>
        <taxon>Metazoa</taxon>
        <taxon>Spiralia</taxon>
        <taxon>Lophotrochozoa</taxon>
        <taxon>Mollusca</taxon>
        <taxon>Gastropoda</taxon>
        <taxon>Heterobranchia</taxon>
        <taxon>Euthyneura</taxon>
        <taxon>Panpulmonata</taxon>
        <taxon>Eupulmonata</taxon>
        <taxon>Stylommatophora</taxon>
        <taxon>Helicina</taxon>
        <taxon>Helicoidea</taxon>
        <taxon>Geomitridae</taxon>
        <taxon>Candidula</taxon>
    </lineage>
</organism>
<dbReference type="GO" id="GO:0006364">
    <property type="term" value="P:rRNA processing"/>
    <property type="evidence" value="ECO:0007669"/>
    <property type="project" value="TreeGrafter"/>
</dbReference>